<feature type="compositionally biased region" description="Polar residues" evidence="1">
    <location>
        <begin position="215"/>
        <end position="226"/>
    </location>
</feature>
<evidence type="ECO:0000313" key="4">
    <source>
        <dbReference type="Proteomes" id="UP000612055"/>
    </source>
</evidence>
<keyword evidence="2" id="KW-0472">Membrane</keyword>
<dbReference type="Gene3D" id="3.40.50.1110">
    <property type="entry name" value="SGNH hydrolase"/>
    <property type="match status" value="1"/>
</dbReference>
<dbReference type="OrthoDB" id="1600564at2759"/>
<feature type="region of interest" description="Disordered" evidence="1">
    <location>
        <begin position="256"/>
        <end position="282"/>
    </location>
</feature>
<feature type="compositionally biased region" description="Low complexity" evidence="1">
    <location>
        <begin position="435"/>
        <end position="449"/>
    </location>
</feature>
<gene>
    <name evidence="3" type="ORF">HYH03_003619</name>
</gene>
<evidence type="ECO:0000256" key="2">
    <source>
        <dbReference type="SAM" id="Phobius"/>
    </source>
</evidence>
<feature type="region of interest" description="Disordered" evidence="1">
    <location>
        <begin position="730"/>
        <end position="765"/>
    </location>
</feature>
<feature type="region of interest" description="Disordered" evidence="1">
    <location>
        <begin position="1"/>
        <end position="41"/>
    </location>
</feature>
<dbReference type="GO" id="GO:0016298">
    <property type="term" value="F:lipase activity"/>
    <property type="evidence" value="ECO:0007669"/>
    <property type="project" value="InterPro"/>
</dbReference>
<reference evidence="3" key="1">
    <citation type="journal article" date="2020" name="bioRxiv">
        <title>Comparative genomics of Chlamydomonas.</title>
        <authorList>
            <person name="Craig R.J."/>
            <person name="Hasan A.R."/>
            <person name="Ness R.W."/>
            <person name="Keightley P.D."/>
        </authorList>
    </citation>
    <scope>NUCLEOTIDE SEQUENCE</scope>
    <source>
        <strain evidence="3">CCAP 11/70</strain>
    </source>
</reference>
<keyword evidence="2" id="KW-1133">Transmembrane helix</keyword>
<dbReference type="InterPro" id="IPR036514">
    <property type="entry name" value="SGNH_hydro_sf"/>
</dbReference>
<dbReference type="SUPFAM" id="SSF52540">
    <property type="entry name" value="P-loop containing nucleoside triphosphate hydrolases"/>
    <property type="match status" value="1"/>
</dbReference>
<feature type="compositionally biased region" description="Gly residues" evidence="1">
    <location>
        <begin position="375"/>
        <end position="393"/>
    </location>
</feature>
<organism evidence="3 4">
    <name type="scientific">Edaphochlamys debaryana</name>
    <dbReference type="NCBI Taxonomy" id="47281"/>
    <lineage>
        <taxon>Eukaryota</taxon>
        <taxon>Viridiplantae</taxon>
        <taxon>Chlorophyta</taxon>
        <taxon>core chlorophytes</taxon>
        <taxon>Chlorophyceae</taxon>
        <taxon>CS clade</taxon>
        <taxon>Chlamydomonadales</taxon>
        <taxon>Chlamydomonadales incertae sedis</taxon>
        <taxon>Edaphochlamys</taxon>
    </lineage>
</organism>
<dbReference type="Gene3D" id="3.40.50.300">
    <property type="entry name" value="P-loop containing nucleotide triphosphate hydrolases"/>
    <property type="match status" value="1"/>
</dbReference>
<dbReference type="AlphaFoldDB" id="A0A835Y8S4"/>
<feature type="compositionally biased region" description="Low complexity" evidence="1">
    <location>
        <begin position="256"/>
        <end position="277"/>
    </location>
</feature>
<feature type="region of interest" description="Disordered" evidence="1">
    <location>
        <begin position="189"/>
        <end position="240"/>
    </location>
</feature>
<accession>A0A835Y8S4</accession>
<dbReference type="GO" id="GO:0006629">
    <property type="term" value="P:lipid metabolic process"/>
    <property type="evidence" value="ECO:0007669"/>
    <property type="project" value="InterPro"/>
</dbReference>
<evidence type="ECO:0000313" key="3">
    <source>
        <dbReference type="EMBL" id="KAG2498360.1"/>
    </source>
</evidence>
<dbReference type="PROSITE" id="PS01098">
    <property type="entry name" value="LIPASE_GDSL_SER"/>
    <property type="match status" value="1"/>
</dbReference>
<sequence>MLFTAAASPTATSSPLSPASKPATTSTSTTGPAAAGDAGTSDADGELRVVVFGDSLSDTGNVFALTGGSLPSGRHYWRGHFADGPVWPDALSAGLDAALDPAPGSFPGGGGASESRGSVEGLAAAEVADGVEASVLGAGGGGGGDGSDGGNGGGRRVRLLNYAYGGATACSGATRQGGMVPCLDEQVDMFLSGRPPPEAAQPGATEEGPAATGQLGLSTPAATQWPSRATSSRRRAPQTPECLRGLLRPAGAGAANVLDRNSSSGNSSRNNNNSGSSMGLSGLPPLVINVWIGHNDLMGPRLDPAAPGSVEAVTANTTACIRAAMRRLAAAITPPREPQKPLAAPATTPRATQHVPSAQPLPGATGPDGAEGTDDGGSGDGGDGGGGSGGGGSYRRMGPKESLPRLPSLTLLQDDDHMPSPFLLPLPGTTPPIRPASSSSSPSPSSAADPLPPPPPLIILWTLLPPAITPALPASRRAAMAAAASAISARLASLVDELRDSTPAGGPTWALYDAAAAFTCAVRQPEALGFQSGQEACLESGPDHAPVGEAIVMDSLADSTQGTAGGTASSSNVTRCTVPDALLCSDSESSIADSDSAIGDIQDILGADETAAEAMRQAPAEAEVTEEAVEGRAFISRPYQEKYRDPAKRDISERTQVPGEVNKGFAVAVVGRTAAGKGSSINHVTDQPRAYVNDAAGNSDVGIFRFQTSFGVITFKDIPGYDGPHIKPPPPADATAPAANGGGRSWWPFGRRSQQPSAGQPGPDTRIYGNATTGDLNVKEFLDHYDLLSPELGVADAVLYVIDKRSNPPAMDIINELTRAGKLVLLVFTNSENQLNLVRWEQEQGLLFDVRYYGDSARYREACRRRIASTICKSSTVERTQAVARELEYMLWQVPTFFCYTQLPNQEDETLYGRTHYERILRDKIAENRELLDMPRLRAYLGHDLVKRLRLLKQVEIEIEAALEPFYTTKLGWGTLLLSMGTNLAASVAGGLAMTTAGPLAPLGPIAGSFLHMSFTTLYAVLDMCDAVGLLPTSDWRQRLAQEAKLALKNSGTTLLQVAKGESTRLVQDILTKVVVVAVGNVAFSFINDIVVLAFAAGGLLACVPVVGAMAYAAMLRKTRKDMAKAVQRMAVATHRRWIAENLPTPHTARYCAAEEDAGPEGLLPAGRAATP</sequence>
<dbReference type="Proteomes" id="UP000612055">
    <property type="component" value="Unassembled WGS sequence"/>
</dbReference>
<feature type="region of interest" description="Disordered" evidence="1">
    <location>
        <begin position="331"/>
        <end position="451"/>
    </location>
</feature>
<keyword evidence="2" id="KW-0812">Transmembrane</keyword>
<feature type="compositionally biased region" description="Low complexity" evidence="1">
    <location>
        <begin position="341"/>
        <end position="352"/>
    </location>
</feature>
<evidence type="ECO:0000256" key="1">
    <source>
        <dbReference type="SAM" id="MobiDB-lite"/>
    </source>
</evidence>
<proteinExistence type="predicted"/>
<name>A0A835Y8S4_9CHLO</name>
<keyword evidence="4" id="KW-1185">Reference proteome</keyword>
<dbReference type="InterPro" id="IPR027417">
    <property type="entry name" value="P-loop_NTPase"/>
</dbReference>
<feature type="transmembrane region" description="Helical" evidence="2">
    <location>
        <begin position="1090"/>
        <end position="1115"/>
    </location>
</feature>
<dbReference type="EMBL" id="JAEHOE010000010">
    <property type="protein sequence ID" value="KAG2498360.1"/>
    <property type="molecule type" value="Genomic_DNA"/>
</dbReference>
<protein>
    <submittedName>
        <fullName evidence="3">Uncharacterized protein</fullName>
    </submittedName>
</protein>
<feature type="compositionally biased region" description="Pro residues" evidence="1">
    <location>
        <begin position="422"/>
        <end position="434"/>
    </location>
</feature>
<dbReference type="InterPro" id="IPR008265">
    <property type="entry name" value="Lipase_GDSL_AS"/>
</dbReference>
<comment type="caution">
    <text evidence="3">The sequence shown here is derived from an EMBL/GenBank/DDBJ whole genome shotgun (WGS) entry which is preliminary data.</text>
</comment>